<dbReference type="Gene3D" id="1.10.10.10">
    <property type="entry name" value="Winged helix-like DNA-binding domain superfamily/Winged helix DNA-binding domain"/>
    <property type="match status" value="1"/>
</dbReference>
<protein>
    <submittedName>
        <fullName evidence="4">Transcriptional regulator</fullName>
    </submittedName>
</protein>
<evidence type="ECO:0000256" key="1">
    <source>
        <dbReference type="ARBA" id="ARBA00023125"/>
    </source>
</evidence>
<dbReference type="PRINTS" id="PR00364">
    <property type="entry name" value="DISEASERSIST"/>
</dbReference>
<dbReference type="CDD" id="cd00383">
    <property type="entry name" value="trans_reg_C"/>
    <property type="match status" value="1"/>
</dbReference>
<dbReference type="InterPro" id="IPR058852">
    <property type="entry name" value="HTH_77"/>
</dbReference>
<evidence type="ECO:0000256" key="2">
    <source>
        <dbReference type="PROSITE-ProRule" id="PRU01091"/>
    </source>
</evidence>
<accession>A0A1C3U3H1</accession>
<dbReference type="Pfam" id="PF00486">
    <property type="entry name" value="Trans_reg_C"/>
    <property type="match status" value="1"/>
</dbReference>
<dbReference type="Proteomes" id="UP000199184">
    <property type="component" value="Unassembled WGS sequence"/>
</dbReference>
<keyword evidence="1 2" id="KW-0238">DNA-binding</keyword>
<feature type="domain" description="OmpR/PhoB-type" evidence="3">
    <location>
        <begin position="24"/>
        <end position="122"/>
    </location>
</feature>
<dbReference type="Gene3D" id="1.25.40.10">
    <property type="entry name" value="Tetratricopeptide repeat domain"/>
    <property type="match status" value="2"/>
</dbReference>
<dbReference type="Pfam" id="PF25872">
    <property type="entry name" value="HTH_77"/>
    <property type="match status" value="1"/>
</dbReference>
<dbReference type="InterPro" id="IPR049052">
    <property type="entry name" value="nSTAND1"/>
</dbReference>
<dbReference type="GO" id="GO:0003677">
    <property type="term" value="F:DNA binding"/>
    <property type="evidence" value="ECO:0007669"/>
    <property type="project" value="UniProtKB-UniRule"/>
</dbReference>
<dbReference type="InterPro" id="IPR036388">
    <property type="entry name" value="WH-like_DNA-bd_sf"/>
</dbReference>
<reference evidence="5" key="1">
    <citation type="submission" date="2016-08" db="EMBL/GenBank/DDBJ databases">
        <authorList>
            <person name="Varghese N."/>
            <person name="Submissions Spin"/>
        </authorList>
    </citation>
    <scope>NUCLEOTIDE SEQUENCE [LARGE SCALE GENOMIC DNA]</scope>
    <source>
        <strain evidence="5">ERR11</strain>
    </source>
</reference>
<dbReference type="RefSeq" id="WP_129590801.1">
    <property type="nucleotide sequence ID" value="NZ_FMAI01000001.1"/>
</dbReference>
<keyword evidence="5" id="KW-1185">Reference proteome</keyword>
<dbReference type="SUPFAM" id="SSF48452">
    <property type="entry name" value="TPR-like"/>
    <property type="match status" value="2"/>
</dbReference>
<feature type="DNA-binding region" description="OmpR/PhoB-type" evidence="2">
    <location>
        <begin position="24"/>
        <end position="122"/>
    </location>
</feature>
<dbReference type="InterPro" id="IPR011990">
    <property type="entry name" value="TPR-like_helical_dom_sf"/>
</dbReference>
<dbReference type="PANTHER" id="PTHR47691:SF3">
    <property type="entry name" value="HTH-TYPE TRANSCRIPTIONAL REGULATOR RV0890C-RELATED"/>
    <property type="match status" value="1"/>
</dbReference>
<organism evidence="4 5">
    <name type="scientific">Bradyrhizobium shewense</name>
    <dbReference type="NCBI Taxonomy" id="1761772"/>
    <lineage>
        <taxon>Bacteria</taxon>
        <taxon>Pseudomonadati</taxon>
        <taxon>Pseudomonadota</taxon>
        <taxon>Alphaproteobacteria</taxon>
        <taxon>Hyphomicrobiales</taxon>
        <taxon>Nitrobacteraceae</taxon>
        <taxon>Bradyrhizobium</taxon>
    </lineage>
</organism>
<dbReference type="InterPro" id="IPR001867">
    <property type="entry name" value="OmpR/PhoB-type_DNA-bd"/>
</dbReference>
<dbReference type="Gene3D" id="3.40.50.300">
    <property type="entry name" value="P-loop containing nucleotide triphosphate hydrolases"/>
    <property type="match status" value="1"/>
</dbReference>
<dbReference type="InterPro" id="IPR016032">
    <property type="entry name" value="Sig_transdc_resp-reg_C-effctor"/>
</dbReference>
<evidence type="ECO:0000259" key="3">
    <source>
        <dbReference type="PROSITE" id="PS51755"/>
    </source>
</evidence>
<dbReference type="PROSITE" id="PS51755">
    <property type="entry name" value="OMPR_PHOB"/>
    <property type="match status" value="1"/>
</dbReference>
<dbReference type="PANTHER" id="PTHR47691">
    <property type="entry name" value="REGULATOR-RELATED"/>
    <property type="match status" value="1"/>
</dbReference>
<gene>
    <name evidence="4" type="ORF">GA0061098_1001299</name>
</gene>
<evidence type="ECO:0000313" key="4">
    <source>
        <dbReference type="EMBL" id="SCB09952.1"/>
    </source>
</evidence>
<dbReference type="InterPro" id="IPR027417">
    <property type="entry name" value="P-loop_NTPase"/>
</dbReference>
<dbReference type="GO" id="GO:0006355">
    <property type="term" value="P:regulation of DNA-templated transcription"/>
    <property type="evidence" value="ECO:0007669"/>
    <property type="project" value="InterPro"/>
</dbReference>
<dbReference type="EMBL" id="FMAI01000001">
    <property type="protein sequence ID" value="SCB09952.1"/>
    <property type="molecule type" value="Genomic_DNA"/>
</dbReference>
<dbReference type="Pfam" id="PF20703">
    <property type="entry name" value="nSTAND1"/>
    <property type="match status" value="1"/>
</dbReference>
<sequence length="961" mass="103883">MASCWRTKNTTIPAGAAIQESSVRNTFVFGPFRLDALQRRIERDGSPIQLSARAFDILLALIRQAGNVVRKSDLIAKTWPDGGVDENSLRVYIAALRKALGDGHAGAKYLTTISGQGYCFVGSLSSPDQQKPAPARSNYSHNLPIHPRQFVGREQSVQDISDRLKAQRFVTVVGPGGIGKTTVVVSTGHALLAEFAGQVYFVSFGETSDAALVPAIAASSLGLAAGPNDAASSLVAFLRDKRMLVILDCCEHVIEAAASLAERLYKEAPDLHIVATSRELLRVEGEHTYRLSPIASPPEKAILTAASARAYPAVELFVERATAAGGEFALTDANASDVGNLCRRLDGIPLAIELTAGHVGTYGAGAMVQLLDNQFNLLWEGRRTVLPRHRTLRATIEWSYNLLSETERVILGRLSVFVGGFTLDAARSTAGFEEDDNTVLAIIDSLVAKSILASNTGPQSTRYRLPDTTRAYARDKLAASADVEAMARRHACYFLALLEKLGERDFSAVADQFGNIRSALAWCFSAQGDREIGIALATASIPLFFRLSLLTECQLWATRAIDALDQTAGSVKHGLALHAALGWARTLAGQFDDLGIASLSPALELAERHGDLPSQVRLIDRLHLLQLFSGKFDDALGTARRGEAIALKSNDRAALARMRVALGISCHYLGDVAASRLYIEAALSRSGLDVDEELTLDHPGRAQITLARILWLQGYPDQAMATVQKAVADLITVNHPIMRCRALLWAFDVFYWAEELASYEHLIDGLLAETHQHNLFALQIVGEAMKGIALLARGATDSGIPMLRSSVEKLQYHRFGAVAGLCVPLAAALSAAGRGDEALDTIDQAIAQSRHCNFLMEMPDMLRVRAETLARKAGSDVVKAEQILEQSLEVAQQQGALGYELRTAISLARLLQRQGRRQDAYATLASVSNRFTEGFHTRSLKTARELLAELGPPRSGSLAAS</sequence>
<dbReference type="SUPFAM" id="SSF46894">
    <property type="entry name" value="C-terminal effector domain of the bipartite response regulators"/>
    <property type="match status" value="1"/>
</dbReference>
<dbReference type="SMART" id="SM00862">
    <property type="entry name" value="Trans_reg_C"/>
    <property type="match status" value="1"/>
</dbReference>
<proteinExistence type="predicted"/>
<evidence type="ECO:0000313" key="5">
    <source>
        <dbReference type="Proteomes" id="UP000199184"/>
    </source>
</evidence>
<name>A0A1C3U3H1_9BRAD</name>
<dbReference type="GO" id="GO:0000160">
    <property type="term" value="P:phosphorelay signal transduction system"/>
    <property type="evidence" value="ECO:0007669"/>
    <property type="project" value="InterPro"/>
</dbReference>
<dbReference type="SUPFAM" id="SSF52540">
    <property type="entry name" value="P-loop containing nucleoside triphosphate hydrolases"/>
    <property type="match status" value="1"/>
</dbReference>
<dbReference type="AlphaFoldDB" id="A0A1C3U3H1"/>